<name>A0A9Q1KNG9_9CARY</name>
<organism evidence="2 3">
    <name type="scientific">Carnegiea gigantea</name>
    <dbReference type="NCBI Taxonomy" id="171969"/>
    <lineage>
        <taxon>Eukaryota</taxon>
        <taxon>Viridiplantae</taxon>
        <taxon>Streptophyta</taxon>
        <taxon>Embryophyta</taxon>
        <taxon>Tracheophyta</taxon>
        <taxon>Spermatophyta</taxon>
        <taxon>Magnoliopsida</taxon>
        <taxon>eudicotyledons</taxon>
        <taxon>Gunneridae</taxon>
        <taxon>Pentapetalae</taxon>
        <taxon>Caryophyllales</taxon>
        <taxon>Cactineae</taxon>
        <taxon>Cactaceae</taxon>
        <taxon>Cactoideae</taxon>
        <taxon>Echinocereeae</taxon>
        <taxon>Carnegiea</taxon>
    </lineage>
</organism>
<evidence type="ECO:0000313" key="3">
    <source>
        <dbReference type="Proteomes" id="UP001153076"/>
    </source>
</evidence>
<feature type="compositionally biased region" description="Basic and acidic residues" evidence="1">
    <location>
        <begin position="1"/>
        <end position="11"/>
    </location>
</feature>
<accession>A0A9Q1KNG9</accession>
<dbReference type="InterPro" id="IPR039319">
    <property type="entry name" value="ELF3-like"/>
</dbReference>
<evidence type="ECO:0008006" key="4">
    <source>
        <dbReference type="Google" id="ProtNLM"/>
    </source>
</evidence>
<dbReference type="AlphaFoldDB" id="A0A9Q1KNG9"/>
<dbReference type="PANTHER" id="PTHR34281:SF2">
    <property type="entry name" value="PROTEIN EARLY FLOWERING 3"/>
    <property type="match status" value="1"/>
</dbReference>
<feature type="region of interest" description="Disordered" evidence="1">
    <location>
        <begin position="1"/>
        <end position="34"/>
    </location>
</feature>
<feature type="region of interest" description="Disordered" evidence="1">
    <location>
        <begin position="537"/>
        <end position="591"/>
    </location>
</feature>
<feature type="compositionally biased region" description="Polar residues" evidence="1">
    <location>
        <begin position="551"/>
        <end position="567"/>
    </location>
</feature>
<dbReference type="EMBL" id="JAKOGI010000070">
    <property type="protein sequence ID" value="KAJ8445832.1"/>
    <property type="molecule type" value="Genomic_DNA"/>
</dbReference>
<keyword evidence="3" id="KW-1185">Reference proteome</keyword>
<proteinExistence type="predicted"/>
<dbReference type="PANTHER" id="PTHR34281">
    <property type="entry name" value="PROTEIN EARLY FLOWERING 3"/>
    <property type="match status" value="1"/>
</dbReference>
<gene>
    <name evidence="2" type="ORF">Cgig2_027913</name>
</gene>
<comment type="caution">
    <text evidence="2">The sequence shown here is derived from an EMBL/GenBank/DDBJ whole genome shotgun (WGS) entry which is preliminary data.</text>
</comment>
<feature type="compositionally biased region" description="Polar residues" evidence="1">
    <location>
        <begin position="575"/>
        <end position="584"/>
    </location>
</feature>
<evidence type="ECO:0000313" key="2">
    <source>
        <dbReference type="EMBL" id="KAJ8445832.1"/>
    </source>
</evidence>
<evidence type="ECO:0000256" key="1">
    <source>
        <dbReference type="SAM" id="MobiDB-lite"/>
    </source>
</evidence>
<reference evidence="2" key="1">
    <citation type="submission" date="2022-04" db="EMBL/GenBank/DDBJ databases">
        <title>Carnegiea gigantea Genome sequencing and assembly v2.</title>
        <authorList>
            <person name="Copetti D."/>
            <person name="Sanderson M.J."/>
            <person name="Burquez A."/>
            <person name="Wojciechowski M.F."/>
        </authorList>
    </citation>
    <scope>NUCLEOTIDE SEQUENCE</scope>
    <source>
        <strain evidence="2">SGP5-SGP5p</strain>
        <tissue evidence="2">Aerial part</tissue>
    </source>
</reference>
<protein>
    <recommendedName>
        <fullName evidence="4">Early flowering 3</fullName>
    </recommendedName>
</protein>
<dbReference type="GO" id="GO:2000028">
    <property type="term" value="P:regulation of photoperiodism, flowering"/>
    <property type="evidence" value="ECO:0007669"/>
    <property type="project" value="InterPro"/>
</dbReference>
<dbReference type="OrthoDB" id="1939092at2759"/>
<dbReference type="Proteomes" id="UP001153076">
    <property type="component" value="Unassembled WGS sequence"/>
</dbReference>
<sequence>MRRREGNDKFMGRPMFPRLHVNDTEKGGPRAPPRNKMALCEQLTILSQSYNSGGGGVSPALNPNNNIGSVPFTSRNQGISCERRMDLPMDQPSLPSLYSHTELQDTEVVDLSNQPAQMEQGLKAAQKDDFVVPIFYQHGIGQCTGTTYNSGDGERLLNNGDKKADHSGGDLISRQHAINQGRRTFRVSDAPKRYLEISKREKQGLQSRQQDNCTLSSSEETEVCLRQHLGNGLPAVETRFGEGDSGPPMESTRKDISLRLEHNSCIGYTCGESNGIDNGMRKIDDCSWETENVDRADDMSETSILDSASALDISAEDIVGIIGVKKFLRARSAIANQQRMLAAQVFELHRLIKVQGLIAGSPYLLKDSVFMNKTSKDSNMKKYSPEFSVKATAHAMKNKDDPEDPDDEVECTVENAVSKAPPVSALKSLPSVSTDPEMKSWSFHQPASHQWLVPMMCPSQGLVYRPCPAPGFMSPVLGGYGALGSTPAVGNLMNSAYGMPPGIHYCGQGYFHPYGMPIMSPSVSGPVMDQMNKFSQGQPHGQMGRPVGVSTRCSSNEPIQKKGTNVPGSKAGDLQRSTPISPSHQARGPGTAYLTKCRDALPLSPVSTVTGVLLGAPSTTKSARVIRVIPRDRGSTRESAARIFRSIQEERQQQGSN</sequence>